<organism evidence="4 5">
    <name type="scientific">Haloferula sargassicola</name>
    <dbReference type="NCBI Taxonomy" id="490096"/>
    <lineage>
        <taxon>Bacteria</taxon>
        <taxon>Pseudomonadati</taxon>
        <taxon>Verrucomicrobiota</taxon>
        <taxon>Verrucomicrobiia</taxon>
        <taxon>Verrucomicrobiales</taxon>
        <taxon>Verrucomicrobiaceae</taxon>
        <taxon>Haloferula</taxon>
    </lineage>
</organism>
<keyword evidence="1 2" id="KW-0597">Phosphoprotein</keyword>
<feature type="domain" description="Response regulatory" evidence="3">
    <location>
        <begin position="3"/>
        <end position="119"/>
    </location>
</feature>
<dbReference type="Proteomes" id="UP001476282">
    <property type="component" value="Unassembled WGS sequence"/>
</dbReference>
<sequence>MATLVLAEDAPHMLRLLEMTLRKKGHQWTAVGTGDAALSEIRARKPDAAILDVIMPGMDGLEVLQALKADPETAEIPVIILTARGHTFTREQAEQSGAAAFLTKPFSPTELLAVVDRHTTAAQP</sequence>
<dbReference type="PANTHER" id="PTHR44591">
    <property type="entry name" value="STRESS RESPONSE REGULATOR PROTEIN 1"/>
    <property type="match status" value="1"/>
</dbReference>
<keyword evidence="4" id="KW-0238">DNA-binding</keyword>
<dbReference type="PROSITE" id="PS50110">
    <property type="entry name" value="RESPONSE_REGULATORY"/>
    <property type="match status" value="1"/>
</dbReference>
<dbReference type="PANTHER" id="PTHR44591:SF3">
    <property type="entry name" value="RESPONSE REGULATORY DOMAIN-CONTAINING PROTEIN"/>
    <property type="match status" value="1"/>
</dbReference>
<dbReference type="EMBL" id="BAABRI010000006">
    <property type="protein sequence ID" value="GAA5482030.1"/>
    <property type="molecule type" value="Genomic_DNA"/>
</dbReference>
<gene>
    <name evidence="4" type="primary">mtrA</name>
    <name evidence="4" type="ORF">Hsar01_01245</name>
</gene>
<dbReference type="Pfam" id="PF00072">
    <property type="entry name" value="Response_reg"/>
    <property type="match status" value="1"/>
</dbReference>
<proteinExistence type="predicted"/>
<evidence type="ECO:0000259" key="3">
    <source>
        <dbReference type="PROSITE" id="PS50110"/>
    </source>
</evidence>
<dbReference type="Gene3D" id="3.40.50.2300">
    <property type="match status" value="1"/>
</dbReference>
<keyword evidence="5" id="KW-1185">Reference proteome</keyword>
<dbReference type="InterPro" id="IPR011006">
    <property type="entry name" value="CheY-like_superfamily"/>
</dbReference>
<dbReference type="RefSeq" id="WP_353566177.1">
    <property type="nucleotide sequence ID" value="NZ_BAABRI010000006.1"/>
</dbReference>
<dbReference type="SUPFAM" id="SSF52172">
    <property type="entry name" value="CheY-like"/>
    <property type="match status" value="1"/>
</dbReference>
<dbReference type="SMART" id="SM00448">
    <property type="entry name" value="REC"/>
    <property type="match status" value="1"/>
</dbReference>
<protein>
    <submittedName>
        <fullName evidence="4">DNA-binding response regulator MtrA</fullName>
    </submittedName>
</protein>
<evidence type="ECO:0000313" key="5">
    <source>
        <dbReference type="Proteomes" id="UP001476282"/>
    </source>
</evidence>
<evidence type="ECO:0000313" key="4">
    <source>
        <dbReference type="EMBL" id="GAA5482030.1"/>
    </source>
</evidence>
<evidence type="ECO:0000256" key="2">
    <source>
        <dbReference type="PROSITE-ProRule" id="PRU00169"/>
    </source>
</evidence>
<reference evidence="4 5" key="1">
    <citation type="submission" date="2024-02" db="EMBL/GenBank/DDBJ databases">
        <title>Haloferula sargassicola NBRC 104335.</title>
        <authorList>
            <person name="Ichikawa N."/>
            <person name="Katano-Makiyama Y."/>
            <person name="Hidaka K."/>
        </authorList>
    </citation>
    <scope>NUCLEOTIDE SEQUENCE [LARGE SCALE GENOMIC DNA]</scope>
    <source>
        <strain evidence="4 5">NBRC 104335</strain>
    </source>
</reference>
<accession>A0ABP9UKH2</accession>
<dbReference type="GO" id="GO:0003677">
    <property type="term" value="F:DNA binding"/>
    <property type="evidence" value="ECO:0007669"/>
    <property type="project" value="UniProtKB-KW"/>
</dbReference>
<comment type="caution">
    <text evidence="4">The sequence shown here is derived from an EMBL/GenBank/DDBJ whole genome shotgun (WGS) entry which is preliminary data.</text>
</comment>
<feature type="modified residue" description="4-aspartylphosphate" evidence="2">
    <location>
        <position position="52"/>
    </location>
</feature>
<evidence type="ECO:0000256" key="1">
    <source>
        <dbReference type="ARBA" id="ARBA00022553"/>
    </source>
</evidence>
<name>A0ABP9UKH2_9BACT</name>
<dbReference type="InterPro" id="IPR050595">
    <property type="entry name" value="Bact_response_regulator"/>
</dbReference>
<dbReference type="InterPro" id="IPR001789">
    <property type="entry name" value="Sig_transdc_resp-reg_receiver"/>
</dbReference>